<evidence type="ECO:0000256" key="8">
    <source>
        <dbReference type="SAM" id="MobiDB-lite"/>
    </source>
</evidence>
<keyword evidence="3" id="KW-0862">Zinc</keyword>
<keyword evidence="4" id="KW-0805">Transcription regulation</keyword>
<feature type="compositionally biased region" description="Low complexity" evidence="8">
    <location>
        <begin position="599"/>
        <end position="613"/>
    </location>
</feature>
<dbReference type="Proteomes" id="UP001309876">
    <property type="component" value="Unassembled WGS sequence"/>
</dbReference>
<dbReference type="CDD" id="cd00067">
    <property type="entry name" value="GAL4"/>
    <property type="match status" value="1"/>
</dbReference>
<dbReference type="GO" id="GO:0006351">
    <property type="term" value="P:DNA-templated transcription"/>
    <property type="evidence" value="ECO:0007669"/>
    <property type="project" value="InterPro"/>
</dbReference>
<evidence type="ECO:0000256" key="5">
    <source>
        <dbReference type="ARBA" id="ARBA00023125"/>
    </source>
</evidence>
<evidence type="ECO:0000256" key="7">
    <source>
        <dbReference type="ARBA" id="ARBA00023242"/>
    </source>
</evidence>
<keyword evidence="2" id="KW-0479">Metal-binding</keyword>
<sequence length="784" mass="88283">MDLKGRKWLWERLNPTYHEARRKLVDKEQRKTRCDPTLPRCEPCERSNSQCEYFDSARNRIVPRRYLVDLQDLVRRLQAELKLLEKDEEDEGPDPETMARAPGMVKFNESSESRFLGPSSGIAVTRFVMNFASRNADRRTIRDVVPDRAAQEIKQTNNAESVKPTSKVYPLISSVAAPNLPNRDLMEQLLDLYNYKAQYMLPLLHEPSFRQDVDAVYEGSNDATLNFQVRMVIAISMQKLDAQYAGLADSYYLAALPYLSQAIHRKDISTLQCFALMAQYSLLTPTRTAAFWMVGLAAKLCQDLGLCNESTIDKPPLGNRPNFLEIDMRRRLFWIITSMEYGLSHSLGRPSAFGVSVENIDVRFFHLCDDRFITSQGLAAGNHPIMKKAIAIHFLKMRLLQAEIRRTLYLKKRERPITDQDPWFHKMLGNIDSWVRDTPKNDEGSGLSPAWFEGRRNTMIVMMYRPSPQIPNPSSLAAERCYHAAVFNIALQKAQVERRLIDVTWIFTQAIFMALNTVLWSISYPEIREQHPVEEVQQHISDGLAAIDLCAARWPGVRSAHQLYGNLVSACLKAYDMQSATSPSSIRSTTQGLDGNAGVSSSRISPSSVTTPSASMQGPHTPQSYTSFPPVLSPGKSSSSPYNPVANQQQNFSSPHASQVYEQQSSTQFNQSTYYGAPHYDGLSTTHLPGSAQPLPSWESMASIPFNHATTASLDMPLERPPWLAPFGEDFAQLGSVDTMMPYQMHSLNQQEQLDLLASLEQSRLPEVTAMGGDSTVFYTVGLP</sequence>
<dbReference type="GO" id="GO:0043565">
    <property type="term" value="F:sequence-specific DNA binding"/>
    <property type="evidence" value="ECO:0007669"/>
    <property type="project" value="TreeGrafter"/>
</dbReference>
<dbReference type="GO" id="GO:0000981">
    <property type="term" value="F:DNA-binding transcription factor activity, RNA polymerase II-specific"/>
    <property type="evidence" value="ECO:0007669"/>
    <property type="project" value="InterPro"/>
</dbReference>
<dbReference type="EMBL" id="JAVRRJ010000001">
    <property type="protein sequence ID" value="KAK5091202.1"/>
    <property type="molecule type" value="Genomic_DNA"/>
</dbReference>
<dbReference type="InterPro" id="IPR036864">
    <property type="entry name" value="Zn2-C6_fun-type_DNA-bd_sf"/>
</dbReference>
<organism evidence="10 11">
    <name type="scientific">Lithohypha guttulata</name>
    <dbReference type="NCBI Taxonomy" id="1690604"/>
    <lineage>
        <taxon>Eukaryota</taxon>
        <taxon>Fungi</taxon>
        <taxon>Dikarya</taxon>
        <taxon>Ascomycota</taxon>
        <taxon>Pezizomycotina</taxon>
        <taxon>Eurotiomycetes</taxon>
        <taxon>Chaetothyriomycetidae</taxon>
        <taxon>Chaetothyriales</taxon>
        <taxon>Trichomeriaceae</taxon>
        <taxon>Lithohypha</taxon>
    </lineage>
</organism>
<reference evidence="10 11" key="1">
    <citation type="submission" date="2023-08" db="EMBL/GenBank/DDBJ databases">
        <title>Black Yeasts Isolated from many extreme environments.</title>
        <authorList>
            <person name="Coleine C."/>
            <person name="Stajich J.E."/>
            <person name="Selbmann L."/>
        </authorList>
    </citation>
    <scope>NUCLEOTIDE SEQUENCE [LARGE SCALE GENOMIC DNA]</scope>
    <source>
        <strain evidence="10 11">CCFEE 5910</strain>
    </source>
</reference>
<name>A0AAN7YF24_9EURO</name>
<gene>
    <name evidence="10" type="ORF">LTR05_001382</name>
</gene>
<keyword evidence="7" id="KW-0539">Nucleus</keyword>
<evidence type="ECO:0000256" key="3">
    <source>
        <dbReference type="ARBA" id="ARBA00022833"/>
    </source>
</evidence>
<feature type="region of interest" description="Disordered" evidence="8">
    <location>
        <begin position="582"/>
        <end position="665"/>
    </location>
</feature>
<dbReference type="CDD" id="cd12148">
    <property type="entry name" value="fungal_TF_MHR"/>
    <property type="match status" value="1"/>
</dbReference>
<evidence type="ECO:0000259" key="9">
    <source>
        <dbReference type="SMART" id="SM00906"/>
    </source>
</evidence>
<dbReference type="SMART" id="SM00906">
    <property type="entry name" value="Fungal_trans"/>
    <property type="match status" value="1"/>
</dbReference>
<dbReference type="Pfam" id="PF04082">
    <property type="entry name" value="Fungal_trans"/>
    <property type="match status" value="1"/>
</dbReference>
<evidence type="ECO:0000256" key="6">
    <source>
        <dbReference type="ARBA" id="ARBA00023163"/>
    </source>
</evidence>
<dbReference type="SUPFAM" id="SSF57701">
    <property type="entry name" value="Zn2/Cys6 DNA-binding domain"/>
    <property type="match status" value="1"/>
</dbReference>
<proteinExistence type="predicted"/>
<keyword evidence="6" id="KW-0804">Transcription</keyword>
<protein>
    <recommendedName>
        <fullName evidence="9">Xylanolytic transcriptional activator regulatory domain-containing protein</fullName>
    </recommendedName>
</protein>
<dbReference type="GO" id="GO:0005634">
    <property type="term" value="C:nucleus"/>
    <property type="evidence" value="ECO:0007669"/>
    <property type="project" value="UniProtKB-SubCell"/>
</dbReference>
<dbReference type="GO" id="GO:0045944">
    <property type="term" value="P:positive regulation of transcription by RNA polymerase II"/>
    <property type="evidence" value="ECO:0007669"/>
    <property type="project" value="TreeGrafter"/>
</dbReference>
<feature type="compositionally biased region" description="Polar residues" evidence="8">
    <location>
        <begin position="582"/>
        <end position="593"/>
    </location>
</feature>
<dbReference type="InterPro" id="IPR052202">
    <property type="entry name" value="Yeast_MetPath_Reg"/>
</dbReference>
<feature type="compositionally biased region" description="Polar residues" evidence="8">
    <location>
        <begin position="614"/>
        <end position="627"/>
    </location>
</feature>
<feature type="domain" description="Xylanolytic transcriptional activator regulatory" evidence="9">
    <location>
        <begin position="290"/>
        <end position="371"/>
    </location>
</feature>
<evidence type="ECO:0000256" key="2">
    <source>
        <dbReference type="ARBA" id="ARBA00022723"/>
    </source>
</evidence>
<evidence type="ECO:0000256" key="1">
    <source>
        <dbReference type="ARBA" id="ARBA00004123"/>
    </source>
</evidence>
<accession>A0AAN7YF24</accession>
<keyword evidence="11" id="KW-1185">Reference proteome</keyword>
<dbReference type="AlphaFoldDB" id="A0AAN7YF24"/>
<dbReference type="InterPro" id="IPR001138">
    <property type="entry name" value="Zn2Cys6_DnaBD"/>
</dbReference>
<evidence type="ECO:0000256" key="4">
    <source>
        <dbReference type="ARBA" id="ARBA00023015"/>
    </source>
</evidence>
<feature type="compositionally biased region" description="Polar residues" evidence="8">
    <location>
        <begin position="635"/>
        <end position="665"/>
    </location>
</feature>
<dbReference type="Gene3D" id="4.10.240.10">
    <property type="entry name" value="Zn(2)-C6 fungal-type DNA-binding domain"/>
    <property type="match status" value="1"/>
</dbReference>
<dbReference type="PANTHER" id="PTHR47782">
    <property type="entry name" value="ZN(II)2CYS6 TRANSCRIPTION FACTOR (EUROFUNG)-RELATED"/>
    <property type="match status" value="1"/>
</dbReference>
<dbReference type="PANTHER" id="PTHR47782:SF8">
    <property type="entry name" value="ZN(II)2CYS6 TRANSCRIPTION FACTOR (EUROFUNG)"/>
    <property type="match status" value="1"/>
</dbReference>
<dbReference type="InterPro" id="IPR007219">
    <property type="entry name" value="XnlR_reg_dom"/>
</dbReference>
<comment type="caution">
    <text evidence="10">The sequence shown here is derived from an EMBL/GenBank/DDBJ whole genome shotgun (WGS) entry which is preliminary data.</text>
</comment>
<evidence type="ECO:0000313" key="11">
    <source>
        <dbReference type="Proteomes" id="UP001309876"/>
    </source>
</evidence>
<evidence type="ECO:0000313" key="10">
    <source>
        <dbReference type="EMBL" id="KAK5091202.1"/>
    </source>
</evidence>
<comment type="subcellular location">
    <subcellularLocation>
        <location evidence="1">Nucleus</location>
    </subcellularLocation>
</comment>
<dbReference type="GO" id="GO:0008270">
    <property type="term" value="F:zinc ion binding"/>
    <property type="evidence" value="ECO:0007669"/>
    <property type="project" value="InterPro"/>
</dbReference>
<keyword evidence="5" id="KW-0238">DNA-binding</keyword>